<sequence>MCSKSSSGHYESTCLSGEDVLTVAVDAKLTRNQYNIIRLTARDKFPSYKVIQEEKKKCYPSKEHIKATNTLVCSTLPSLLDHTICRLIIAQRTVIDSIPAKDLHKLRMYTKWEFDGSSGHSSYKQVFHGIEASDSAASITSIVLIRIVLGEKVVWQNPAPSFTNDLIVEVPKPGFGNSNDGNIARRFFKEAEVSAEIKKLDLTLIKRLHNILIPVASGHKINVEKFTKYCQDTAR</sequence>
<protein>
    <submittedName>
        <fullName evidence="1">Uncharacterized protein</fullName>
    </submittedName>
</protein>
<reference evidence="1" key="1">
    <citation type="submission" date="2015-06" db="EMBL/GenBank/DDBJ databases">
        <authorList>
            <person name="Hoefler B.C."/>
            <person name="Straight P.D."/>
        </authorList>
    </citation>
    <scope>NUCLEOTIDE SEQUENCE</scope>
</reference>
<accession>A0A0K8UTN0</accession>
<dbReference type="EMBL" id="GDHF01022619">
    <property type="protein sequence ID" value="JAI29695.1"/>
    <property type="molecule type" value="Transcribed_RNA"/>
</dbReference>
<organism evidence="1">
    <name type="scientific">Bactrocera latifrons</name>
    <name type="common">Malaysian fruit fly</name>
    <name type="synonym">Chaetodacus latifrons</name>
    <dbReference type="NCBI Taxonomy" id="174628"/>
    <lineage>
        <taxon>Eukaryota</taxon>
        <taxon>Metazoa</taxon>
        <taxon>Ecdysozoa</taxon>
        <taxon>Arthropoda</taxon>
        <taxon>Hexapoda</taxon>
        <taxon>Insecta</taxon>
        <taxon>Pterygota</taxon>
        <taxon>Neoptera</taxon>
        <taxon>Endopterygota</taxon>
        <taxon>Diptera</taxon>
        <taxon>Brachycera</taxon>
        <taxon>Muscomorpha</taxon>
        <taxon>Tephritoidea</taxon>
        <taxon>Tephritidae</taxon>
        <taxon>Bactrocera</taxon>
        <taxon>Bactrocera</taxon>
    </lineage>
</organism>
<proteinExistence type="predicted"/>
<evidence type="ECO:0000313" key="1">
    <source>
        <dbReference type="EMBL" id="JAI29695.1"/>
    </source>
</evidence>
<dbReference type="AlphaFoldDB" id="A0A0K8UTN0"/>
<gene>
    <name evidence="1" type="ORF">c0_g1_i1</name>
</gene>
<name>A0A0K8UTN0_BACLA</name>